<comment type="catalytic activity">
    <reaction evidence="4 5">
        <text>L-glutamate 5-semialdehyde + NAD(+) + H2O = L-glutamate + NADH + 2 H(+)</text>
        <dbReference type="Rhea" id="RHEA:30235"/>
        <dbReference type="ChEBI" id="CHEBI:15377"/>
        <dbReference type="ChEBI" id="CHEBI:15378"/>
        <dbReference type="ChEBI" id="CHEBI:29985"/>
        <dbReference type="ChEBI" id="CHEBI:57540"/>
        <dbReference type="ChEBI" id="CHEBI:57945"/>
        <dbReference type="ChEBI" id="CHEBI:58066"/>
        <dbReference type="EC" id="1.2.1.88"/>
    </reaction>
</comment>
<dbReference type="PANTHER" id="PTHR42862">
    <property type="entry name" value="DELTA-1-PYRROLINE-5-CARBOXYLATE DEHYDROGENASE 1, ISOFORM A-RELATED"/>
    <property type="match status" value="1"/>
</dbReference>
<keyword evidence="5" id="KW-0804">Transcription</keyword>
<sequence>MERMEIPFFLDFAGQLQPQSVLRAAITAACRRPESEALAPLLSAARLAPAQAAAAHTLAVSLARRLRERATGGSREGLVPGLMREFSLSSQEGVALMCLAEALLRIPDTATRDALIRDKLGEGDWAAHLGRSGSKFVNAAAWGLLLGGRMVQNNGETGLRHALNRVLARSGEPLLRKGVDLAMRLLGEQFVCGQTIGEALSRARRRESQGFTYSFDMLGEAALTQEDAQRYTAAYEHAIHALGIALAGRGLLEGPGISIKLSALHPRYCRAQHGRVMDELYPRLLHLALLAQHHGIALNLDAEEADRLELSLDLLQRLCGETALAGWNGLGLAVQAYQKRSPHVIDFCIDLARRSRRRLMLRLVKGAYWDSEIKRAQVDGLEDYAVFTRKAHTDVAYLACARRMLAAPEAVYPQFATHNAHTVAALVQMAGDWAPGRYEFQCLHGMGEPLYEMVVPPMSEGGLGRPCRIYAPVGTHETLLAYLVRRLLENGANTSFVNRIADASVAVDTLVADPVALVERAAQAEGAAGLPHAAIPLPRDLFGGQRLNACGVDLANEHRLASLAAGLLHGVRRDWSAAPLVAGQPRPGDLPQPVLNPADRRDRVGTVHEARPEEVKEALDAAAAVQPAWGDTPPAQRADLLERAADALEDQLQWLVGLIVREAGKTVPAAVGEVREAVDALRYAALQARTALGEGALPLGPIACISPWNFPLAIFTGQLAAALAAGNAVICKPARQTPLVAAEMVKLLHAAGVPGAALQLLPGSGEAVGMALASDERVRGVLFTGSTTVARRLREVLAGRLDAQGAPPLLVAETGGLNAMLVDSSALAEQVVADVLASAFDSAGQRCSALRVLCLQQEVAERVLHMLLGAMAELRVGRPDALSTDVGPVIDEAARAGVEKHVERMRALGLRVTRAALDESLQANGSFVQPTVIELDDWSQLPGEVFGPVLHVLRWRRDGLEDLLKHIEATGYGLTLGLHTRIDETMALVTSRARVGNQYVNRNMIGAVVGVQPFGGEGLSGTGPKAGGPLLVRRLCARHALALPAPGPVAQAGVAAPAPRLLPLRLLRGWLADGKAPDEAPNEALRAACDALLSDSPAGLSALLPGPTGERNVYSLLPRRRVLCQASARGDLLFLLALVLATDAQVLCADSALTRELLAALPQPVRERVALSREALAADVDFAVALDVPDRVLALNQALARRAGAIVPLLAGAPGLRDVACMPPERLMVERSVCVNTAAAGGNVGLMAMR</sequence>
<comment type="cofactor">
    <cofactor evidence="5">
        <name>FAD</name>
        <dbReference type="ChEBI" id="CHEBI:57692"/>
    </cofactor>
</comment>
<dbReference type="InterPro" id="IPR041349">
    <property type="entry name" value="PRODH"/>
</dbReference>
<evidence type="ECO:0000256" key="3">
    <source>
        <dbReference type="ARBA" id="ARBA00023027"/>
    </source>
</evidence>
<feature type="domain" description="Aldehyde dehydrogenase" evidence="6">
    <location>
        <begin position="593"/>
        <end position="1028"/>
    </location>
</feature>
<evidence type="ECO:0000313" key="10">
    <source>
        <dbReference type="EMBL" id="MDZ5458214.1"/>
    </source>
</evidence>
<dbReference type="EC" id="1.5.5.2" evidence="5"/>
<evidence type="ECO:0000313" key="11">
    <source>
        <dbReference type="Proteomes" id="UP001293718"/>
    </source>
</evidence>
<dbReference type="Gene3D" id="1.20.5.460">
    <property type="entry name" value="Single helix bin"/>
    <property type="match status" value="1"/>
</dbReference>
<comment type="pathway">
    <text evidence="1 5">Amino-acid degradation; L-proline degradation into L-glutamate; L-glutamate from L-proline: step 2/2.</text>
</comment>
<dbReference type="Gene3D" id="3.40.309.10">
    <property type="entry name" value="Aldehyde Dehydrogenase, Chain A, domain 2"/>
    <property type="match status" value="1"/>
</dbReference>
<dbReference type="PIRSF" id="PIRSF000197">
    <property type="entry name" value="Bifunct_PutA"/>
    <property type="match status" value="1"/>
</dbReference>
<keyword evidence="5" id="KW-0285">Flavoprotein</keyword>
<dbReference type="EC" id="1.2.1.88" evidence="5"/>
<dbReference type="InterPro" id="IPR015590">
    <property type="entry name" value="Aldehyde_DH_dom"/>
</dbReference>
<dbReference type="InterPro" id="IPR005933">
    <property type="entry name" value="PutA_C"/>
</dbReference>
<evidence type="ECO:0000259" key="7">
    <source>
        <dbReference type="Pfam" id="PF01619"/>
    </source>
</evidence>
<dbReference type="NCBIfam" id="TIGR01238">
    <property type="entry name" value="D1pyr5carbox3"/>
    <property type="match status" value="1"/>
</dbReference>
<dbReference type="NCBIfam" id="NF008869">
    <property type="entry name" value="PRK11904.1"/>
    <property type="match status" value="1"/>
</dbReference>
<dbReference type="SUPFAM" id="SSF81935">
    <property type="entry name" value="N-terminal domain of bifunctional PutA protein"/>
    <property type="match status" value="1"/>
</dbReference>
<dbReference type="PROSITE" id="PS00070">
    <property type="entry name" value="ALDEHYDE_DEHYDR_CYS"/>
    <property type="match status" value="1"/>
</dbReference>
<dbReference type="SUPFAM" id="SSF53720">
    <property type="entry name" value="ALDH-like"/>
    <property type="match status" value="1"/>
</dbReference>
<dbReference type="InterPro" id="IPR024090">
    <property type="entry name" value="PRODH_PutA_dom_I"/>
</dbReference>
<comment type="similarity">
    <text evidence="5">In the N-terminal section; belongs to the proline dehydrogenase family.</text>
</comment>
<keyword evidence="3 5" id="KW-0520">NAD</keyword>
<accession>A0ABU5IHF6</accession>
<comment type="catalytic activity">
    <reaction evidence="5">
        <text>L-proline + a quinone = (S)-1-pyrroline-5-carboxylate + a quinol + H(+)</text>
        <dbReference type="Rhea" id="RHEA:23784"/>
        <dbReference type="ChEBI" id="CHEBI:15378"/>
        <dbReference type="ChEBI" id="CHEBI:17388"/>
        <dbReference type="ChEBI" id="CHEBI:24646"/>
        <dbReference type="ChEBI" id="CHEBI:60039"/>
        <dbReference type="ChEBI" id="CHEBI:132124"/>
        <dbReference type="EC" id="1.5.5.2"/>
    </reaction>
</comment>
<dbReference type="InterPro" id="IPR002872">
    <property type="entry name" value="Proline_DH_dom"/>
</dbReference>
<comment type="similarity">
    <text evidence="5">In the C-terminal section; belongs to the aldehyde dehydrogenase family.</text>
</comment>
<protein>
    <recommendedName>
        <fullName evidence="5">Bifunctional protein PutA</fullName>
    </recommendedName>
    <domain>
        <recommendedName>
            <fullName evidence="5">Proline dehydrogenase</fullName>
            <ecNumber evidence="5">1.5.5.2</ecNumber>
        </recommendedName>
        <alternativeName>
            <fullName evidence="5">Proline oxidase</fullName>
        </alternativeName>
    </domain>
    <domain>
        <recommendedName>
            <fullName evidence="5">Delta-1-pyrroline-5-carboxylate dehydrogenase</fullName>
            <shortName evidence="5">P5C dehydrogenase</shortName>
            <ecNumber evidence="5">1.2.1.88</ecNumber>
        </recommendedName>
        <alternativeName>
            <fullName evidence="5">L-glutamate gamma-semialdehyde dehydrogenase</fullName>
        </alternativeName>
    </domain>
</protein>
<name>A0ABU5IHF6_9BURK</name>
<keyword evidence="5" id="KW-0678">Repressor</keyword>
<evidence type="ECO:0000256" key="2">
    <source>
        <dbReference type="ARBA" id="ARBA00023002"/>
    </source>
</evidence>
<dbReference type="InterPro" id="IPR024082">
    <property type="entry name" value="PRODH_PutA_dom_II"/>
</dbReference>
<evidence type="ECO:0000259" key="6">
    <source>
        <dbReference type="Pfam" id="PF00171"/>
    </source>
</evidence>
<comment type="function">
    <text evidence="5">Oxidizes proline to glutamate for use as a carbon and nitrogen source.</text>
</comment>
<keyword evidence="5" id="KW-0805">Transcription regulation</keyword>
<keyword evidence="11" id="KW-1185">Reference proteome</keyword>
<dbReference type="Pfam" id="PF01619">
    <property type="entry name" value="Pro_dh"/>
    <property type="match status" value="1"/>
</dbReference>
<dbReference type="Gene3D" id="3.20.20.220">
    <property type="match status" value="1"/>
</dbReference>
<feature type="domain" description="Proline dehydrogenase PutA" evidence="8">
    <location>
        <begin position="81"/>
        <end position="190"/>
    </location>
</feature>
<dbReference type="Pfam" id="PF18327">
    <property type="entry name" value="PRODH"/>
    <property type="match status" value="1"/>
</dbReference>
<evidence type="ECO:0000256" key="4">
    <source>
        <dbReference type="ARBA" id="ARBA00048142"/>
    </source>
</evidence>
<evidence type="ECO:0000256" key="5">
    <source>
        <dbReference type="PIRNR" id="PIRNR000197"/>
    </source>
</evidence>
<comment type="pathway">
    <text evidence="5">Amino-acid degradation; L-proline degradation into L-glutamate; L-glutamate from L-proline: step 1/2.</text>
</comment>
<dbReference type="InterPro" id="IPR016160">
    <property type="entry name" value="Ald_DH_CS_CYS"/>
</dbReference>
<dbReference type="InterPro" id="IPR016162">
    <property type="entry name" value="Ald_DH_N"/>
</dbReference>
<dbReference type="Pfam" id="PF14850">
    <property type="entry name" value="Pro_dh-DNA_bdg"/>
    <property type="match status" value="1"/>
</dbReference>
<dbReference type="InterPro" id="IPR029041">
    <property type="entry name" value="FAD-linked_oxidoreductase-like"/>
</dbReference>
<dbReference type="InterPro" id="IPR016163">
    <property type="entry name" value="Ald_DH_C"/>
</dbReference>
<dbReference type="InterPro" id="IPR025703">
    <property type="entry name" value="Bifunct_PutA"/>
</dbReference>
<feature type="domain" description="Proline utilization A proline dehydrogenase N-terminal" evidence="9">
    <location>
        <begin position="20"/>
        <end position="67"/>
    </location>
</feature>
<dbReference type="PANTHER" id="PTHR42862:SF1">
    <property type="entry name" value="DELTA-1-PYRROLINE-5-CARBOXYLATE DEHYDROGENASE 2, ISOFORM A-RELATED"/>
    <property type="match status" value="1"/>
</dbReference>
<evidence type="ECO:0000259" key="9">
    <source>
        <dbReference type="Pfam" id="PF18327"/>
    </source>
</evidence>
<dbReference type="Pfam" id="PF00171">
    <property type="entry name" value="Aldedh"/>
    <property type="match status" value="1"/>
</dbReference>
<dbReference type="InterPro" id="IPR050485">
    <property type="entry name" value="Proline_metab_enzyme"/>
</dbReference>
<keyword evidence="2 5" id="KW-0560">Oxidoreductase</keyword>
<dbReference type="Gene3D" id="3.40.605.10">
    <property type="entry name" value="Aldehyde Dehydrogenase, Chain A, domain 1"/>
    <property type="match status" value="1"/>
</dbReference>
<reference evidence="10 11" key="1">
    <citation type="submission" date="2023-11" db="EMBL/GenBank/DDBJ databases">
        <title>Draft genome of Azohydromonas lata strain H1 (DSM1123), a polyhydroxyalkanoate producer.</title>
        <authorList>
            <person name="Traversa D."/>
            <person name="D'Addabbo P."/>
            <person name="Pazzani C."/>
            <person name="Manzari C."/>
            <person name="Chiara M."/>
            <person name="Scrascia M."/>
        </authorList>
    </citation>
    <scope>NUCLEOTIDE SEQUENCE [LARGE SCALE GENOMIC DNA]</scope>
    <source>
        <strain evidence="10 11">H1</strain>
    </source>
</reference>
<organism evidence="10 11">
    <name type="scientific">Azohydromonas lata</name>
    <dbReference type="NCBI Taxonomy" id="45677"/>
    <lineage>
        <taxon>Bacteria</taxon>
        <taxon>Pseudomonadati</taxon>
        <taxon>Pseudomonadota</taxon>
        <taxon>Betaproteobacteria</taxon>
        <taxon>Burkholderiales</taxon>
        <taxon>Sphaerotilaceae</taxon>
        <taxon>Azohydromonas</taxon>
    </lineage>
</organism>
<dbReference type="Proteomes" id="UP001293718">
    <property type="component" value="Unassembled WGS sequence"/>
</dbReference>
<feature type="domain" description="Proline dehydrogenase" evidence="7">
    <location>
        <begin position="199"/>
        <end position="499"/>
    </location>
</feature>
<dbReference type="Gene3D" id="1.20.5.550">
    <property type="entry name" value="Single Helix bin"/>
    <property type="match status" value="1"/>
</dbReference>
<dbReference type="NCBIfam" id="NF008772">
    <property type="entry name" value="PRK11809.1"/>
    <property type="match status" value="1"/>
</dbReference>
<dbReference type="InterPro" id="IPR016161">
    <property type="entry name" value="Ald_DH/histidinol_DH"/>
</dbReference>
<dbReference type="SUPFAM" id="SSF51730">
    <property type="entry name" value="FAD-linked oxidoreductase"/>
    <property type="match status" value="1"/>
</dbReference>
<evidence type="ECO:0000259" key="8">
    <source>
        <dbReference type="Pfam" id="PF14850"/>
    </source>
</evidence>
<dbReference type="InterPro" id="IPR024089">
    <property type="entry name" value="PRODH_PutA_dom_I/II"/>
</dbReference>
<comment type="caution">
    <text evidence="10">The sequence shown here is derived from an EMBL/GenBank/DDBJ whole genome shotgun (WGS) entry which is preliminary data.</text>
</comment>
<keyword evidence="5" id="KW-0642">Proline metabolism</keyword>
<dbReference type="EMBL" id="JAXOJX010000027">
    <property type="protein sequence ID" value="MDZ5458214.1"/>
    <property type="molecule type" value="Genomic_DNA"/>
</dbReference>
<keyword evidence="5" id="KW-0238">DNA-binding</keyword>
<proteinExistence type="inferred from homology"/>
<gene>
    <name evidence="10" type="primary">putA</name>
    <name evidence="10" type="ORF">SM757_16690</name>
</gene>
<keyword evidence="5" id="KW-0274">FAD</keyword>
<evidence type="ECO:0000256" key="1">
    <source>
        <dbReference type="ARBA" id="ARBA00004786"/>
    </source>
</evidence>